<accession>K3XTW0</accession>
<dbReference type="Gramene" id="KQL06921">
    <property type="protein sequence ID" value="KQL06921"/>
    <property type="gene ID" value="SETIT_005367mg"/>
</dbReference>
<dbReference type="Proteomes" id="UP000004995">
    <property type="component" value="Unassembled WGS sequence"/>
</dbReference>
<protein>
    <submittedName>
        <fullName evidence="1">Uncharacterized protein</fullName>
    </submittedName>
</protein>
<dbReference type="InParanoid" id="K3XTW0"/>
<evidence type="ECO:0000313" key="2">
    <source>
        <dbReference type="Proteomes" id="UP000004995"/>
    </source>
</evidence>
<reference evidence="2" key="1">
    <citation type="journal article" date="2012" name="Nat. Biotechnol.">
        <title>Reference genome sequence of the model plant Setaria.</title>
        <authorList>
            <person name="Bennetzen J.L."/>
            <person name="Schmutz J."/>
            <person name="Wang H."/>
            <person name="Percifield R."/>
            <person name="Hawkins J."/>
            <person name="Pontaroli A.C."/>
            <person name="Estep M."/>
            <person name="Feng L."/>
            <person name="Vaughn J.N."/>
            <person name="Grimwood J."/>
            <person name="Jenkins J."/>
            <person name="Barry K."/>
            <person name="Lindquist E."/>
            <person name="Hellsten U."/>
            <person name="Deshpande S."/>
            <person name="Wang X."/>
            <person name="Wu X."/>
            <person name="Mitros T."/>
            <person name="Triplett J."/>
            <person name="Yang X."/>
            <person name="Ye C.Y."/>
            <person name="Mauro-Herrera M."/>
            <person name="Wang L."/>
            <person name="Li P."/>
            <person name="Sharma M."/>
            <person name="Sharma R."/>
            <person name="Ronald P.C."/>
            <person name="Panaud O."/>
            <person name="Kellogg E.A."/>
            <person name="Brutnell T.P."/>
            <person name="Doust A.N."/>
            <person name="Tuskan G.A."/>
            <person name="Rokhsar D."/>
            <person name="Devos K.M."/>
        </authorList>
    </citation>
    <scope>NUCLEOTIDE SEQUENCE [LARGE SCALE GENOMIC DNA]</scope>
    <source>
        <strain evidence="2">cv. Yugu1</strain>
    </source>
</reference>
<dbReference type="HOGENOM" id="CLU_3300330_0_0_1"/>
<evidence type="ECO:0000313" key="1">
    <source>
        <dbReference type="EnsemblPlants" id="KQL06921"/>
    </source>
</evidence>
<name>K3XTW0_SETIT</name>
<proteinExistence type="predicted"/>
<sequence>MLSCLCNMLCNHVDPEVCKNSSYLIIAWISVLKDVAPLYN</sequence>
<keyword evidence="2" id="KW-1185">Reference proteome</keyword>
<organism evidence="1 2">
    <name type="scientific">Setaria italica</name>
    <name type="common">Foxtail millet</name>
    <name type="synonym">Panicum italicum</name>
    <dbReference type="NCBI Taxonomy" id="4555"/>
    <lineage>
        <taxon>Eukaryota</taxon>
        <taxon>Viridiplantae</taxon>
        <taxon>Streptophyta</taxon>
        <taxon>Embryophyta</taxon>
        <taxon>Tracheophyta</taxon>
        <taxon>Spermatophyta</taxon>
        <taxon>Magnoliopsida</taxon>
        <taxon>Liliopsida</taxon>
        <taxon>Poales</taxon>
        <taxon>Poaceae</taxon>
        <taxon>PACMAD clade</taxon>
        <taxon>Panicoideae</taxon>
        <taxon>Panicodae</taxon>
        <taxon>Paniceae</taxon>
        <taxon>Cenchrinae</taxon>
        <taxon>Setaria</taxon>
    </lineage>
</organism>
<reference evidence="1" key="2">
    <citation type="submission" date="2018-08" db="UniProtKB">
        <authorList>
            <consortium name="EnsemblPlants"/>
        </authorList>
    </citation>
    <scope>IDENTIFICATION</scope>
    <source>
        <strain evidence="1">Yugu1</strain>
    </source>
</reference>
<dbReference type="EnsemblPlants" id="KQL06921">
    <property type="protein sequence ID" value="KQL06921"/>
    <property type="gene ID" value="SETIT_005367mg"/>
</dbReference>
<dbReference type="EMBL" id="AGNK02003302">
    <property type="status" value="NOT_ANNOTATED_CDS"/>
    <property type="molecule type" value="Genomic_DNA"/>
</dbReference>
<dbReference type="AlphaFoldDB" id="K3XTW0"/>